<feature type="non-terminal residue" evidence="1">
    <location>
        <position position="1"/>
    </location>
</feature>
<gene>
    <name evidence="1" type="ORF">PHMEG_00025588</name>
</gene>
<accession>A0A225VDC7</accession>
<protein>
    <submittedName>
        <fullName evidence="1">Uncharacterized protein</fullName>
    </submittedName>
</protein>
<dbReference type="AlphaFoldDB" id="A0A225VDC7"/>
<evidence type="ECO:0000313" key="2">
    <source>
        <dbReference type="Proteomes" id="UP000198211"/>
    </source>
</evidence>
<keyword evidence="2" id="KW-1185">Reference proteome</keyword>
<evidence type="ECO:0000313" key="1">
    <source>
        <dbReference type="EMBL" id="OWZ02787.1"/>
    </source>
</evidence>
<name>A0A225VDC7_9STRA</name>
<comment type="caution">
    <text evidence="1">The sequence shown here is derived from an EMBL/GenBank/DDBJ whole genome shotgun (WGS) entry which is preliminary data.</text>
</comment>
<reference evidence="2" key="1">
    <citation type="submission" date="2017-03" db="EMBL/GenBank/DDBJ databases">
        <title>Phytopthora megakarya and P. palmivora, two closely related causual agents of cacao black pod achieved similar genome size and gene model numbers by different mechanisms.</title>
        <authorList>
            <person name="Ali S."/>
            <person name="Shao J."/>
            <person name="Larry D.J."/>
            <person name="Kronmiller B."/>
            <person name="Shen D."/>
            <person name="Strem M.D."/>
            <person name="Melnick R.L."/>
            <person name="Guiltinan M.J."/>
            <person name="Tyler B.M."/>
            <person name="Meinhardt L.W."/>
            <person name="Bailey B.A."/>
        </authorList>
    </citation>
    <scope>NUCLEOTIDE SEQUENCE [LARGE SCALE GENOMIC DNA]</scope>
    <source>
        <strain evidence="2">zdho120</strain>
    </source>
</reference>
<organism evidence="1 2">
    <name type="scientific">Phytophthora megakarya</name>
    <dbReference type="NCBI Taxonomy" id="4795"/>
    <lineage>
        <taxon>Eukaryota</taxon>
        <taxon>Sar</taxon>
        <taxon>Stramenopiles</taxon>
        <taxon>Oomycota</taxon>
        <taxon>Peronosporomycetes</taxon>
        <taxon>Peronosporales</taxon>
        <taxon>Peronosporaceae</taxon>
        <taxon>Phytophthora</taxon>
    </lineage>
</organism>
<dbReference type="EMBL" id="NBNE01005937">
    <property type="protein sequence ID" value="OWZ02787.1"/>
    <property type="molecule type" value="Genomic_DNA"/>
</dbReference>
<dbReference type="OrthoDB" id="97953at2759"/>
<proteinExistence type="predicted"/>
<dbReference type="Proteomes" id="UP000198211">
    <property type="component" value="Unassembled WGS sequence"/>
</dbReference>
<sequence length="87" mass="10142">LSDLLIAGISLARPCELSPIGSLELLNLVWIRCHREFQSSFVSLLQTRDNYYEWEFSQVLIQAVKRADLSMSWQIFQRVQLLKRLCG</sequence>